<dbReference type="Proteomes" id="UP001241571">
    <property type="component" value="Unassembled WGS sequence"/>
</dbReference>
<dbReference type="Gene3D" id="3.40.50.510">
    <property type="entry name" value="Phosphotransferase system, mannose-type IIA component"/>
    <property type="match status" value="1"/>
</dbReference>
<dbReference type="GO" id="GO:0016020">
    <property type="term" value="C:membrane"/>
    <property type="evidence" value="ECO:0007669"/>
    <property type="project" value="InterPro"/>
</dbReference>
<evidence type="ECO:0000313" key="12">
    <source>
        <dbReference type="Proteomes" id="UP001241571"/>
    </source>
</evidence>
<keyword evidence="2" id="KW-0813">Transport</keyword>
<protein>
    <submittedName>
        <fullName evidence="9">PTS mannose transporter subunit IIAB</fullName>
    </submittedName>
</protein>
<dbReference type="RefSeq" id="WP_003126065.1">
    <property type="nucleotide sequence ID" value="NZ_CABEIK010000001.1"/>
</dbReference>
<evidence type="ECO:0000256" key="2">
    <source>
        <dbReference type="ARBA" id="ARBA00022448"/>
    </source>
</evidence>
<keyword evidence="6" id="KW-0598">Phosphotransferase system</keyword>
<comment type="subcellular location">
    <subcellularLocation>
        <location evidence="1">Cytoplasm</location>
    </subcellularLocation>
</comment>
<dbReference type="GeneID" id="93224739"/>
<keyword evidence="7" id="KW-0418">Kinase</keyword>
<dbReference type="InterPro" id="IPR033887">
    <property type="entry name" value="PTS_IIA_man"/>
</dbReference>
<dbReference type="Proteomes" id="UP000516696">
    <property type="component" value="Chromosome"/>
</dbReference>
<evidence type="ECO:0000313" key="9">
    <source>
        <dbReference type="EMBL" id="MDL4934773.1"/>
    </source>
</evidence>
<dbReference type="Pfam" id="PF03610">
    <property type="entry name" value="EIIA-man"/>
    <property type="match status" value="1"/>
</dbReference>
<dbReference type="PANTHER" id="PTHR33799">
    <property type="entry name" value="PTS PERMEASE-RELATED-RELATED"/>
    <property type="match status" value="1"/>
</dbReference>
<evidence type="ECO:0000256" key="6">
    <source>
        <dbReference type="ARBA" id="ARBA00022683"/>
    </source>
</evidence>
<reference evidence="9 12" key="2">
    <citation type="submission" date="2023-06" db="EMBL/GenBank/DDBJ databases">
        <title>Acute promotion of culturable opportunistic pathogens and persistent increase of antibiotic resistance following antibiotic exposure in mouse gut microbiota.</title>
        <authorList>
            <person name="Li L."/>
            <person name="Wang B."/>
            <person name="Sun Y."/>
            <person name="Wang M."/>
            <person name="Xu H."/>
        </authorList>
    </citation>
    <scope>NUCLEOTIDE SEQUENCE [LARGE SCALE GENOMIC DNA]</scope>
    <source>
        <strain evidence="9 12">CRI2_2</strain>
    </source>
</reference>
<evidence type="ECO:0000313" key="11">
    <source>
        <dbReference type="Proteomes" id="UP000516696"/>
    </source>
</evidence>
<sequence>MIGMQIISHGELSQGIVHSLQMIIGETQQMAFDTLAENEEVDSFRQKILDQSRKLDRGHGVLVFVDMFGATPYNCAYYNSQFFDPNHYQIVAGFNLPLVIEAIMQREQMSLSQLVAHLRQAAIDTIVFQDKYE</sequence>
<accession>A0A2A4DDN7</accession>
<reference evidence="10 11" key="1">
    <citation type="submission" date="2020-03" db="EMBL/GenBank/DDBJ databases">
        <title>Characterization of ganglioside-mimicking enterococci.</title>
        <authorList>
            <person name="Patry R.T."/>
            <person name="Nothaft H."/>
            <person name="Bridger R."/>
            <person name="Shajahan A."/>
            <person name="Huynh S."/>
            <person name="Sanchez S."/>
            <person name="Azadi P."/>
            <person name="Cooper K."/>
            <person name="Miller W.G."/>
            <person name="Parker C.T."/>
            <person name="Wells L."/>
            <person name="Szymanski C.M."/>
        </authorList>
    </citation>
    <scope>NUCLEOTIDE SEQUENCE [LARGE SCALE GENOMIC DNA]</scope>
    <source>
        <strain evidence="10 11">EGM181</strain>
    </source>
</reference>
<dbReference type="GO" id="GO:0005737">
    <property type="term" value="C:cytoplasm"/>
    <property type="evidence" value="ECO:0007669"/>
    <property type="project" value="UniProtKB-SubCell"/>
</dbReference>
<evidence type="ECO:0000256" key="7">
    <source>
        <dbReference type="ARBA" id="ARBA00022777"/>
    </source>
</evidence>
<keyword evidence="3" id="KW-0963">Cytoplasm</keyword>
<organism evidence="9 12">
    <name type="scientific">Enterococcus gallinarum</name>
    <dbReference type="NCBI Taxonomy" id="1353"/>
    <lineage>
        <taxon>Bacteria</taxon>
        <taxon>Bacillati</taxon>
        <taxon>Bacillota</taxon>
        <taxon>Bacilli</taxon>
        <taxon>Lactobacillales</taxon>
        <taxon>Enterococcaceae</taxon>
        <taxon>Enterococcus</taxon>
    </lineage>
</organism>
<dbReference type="InterPro" id="IPR004701">
    <property type="entry name" value="PTS_EIIA_man-typ"/>
</dbReference>
<dbReference type="EMBL" id="CP050485">
    <property type="protein sequence ID" value="QOG27943.1"/>
    <property type="molecule type" value="Genomic_DNA"/>
</dbReference>
<dbReference type="GO" id="GO:0016301">
    <property type="term" value="F:kinase activity"/>
    <property type="evidence" value="ECO:0007669"/>
    <property type="project" value="UniProtKB-KW"/>
</dbReference>
<dbReference type="GO" id="GO:0009401">
    <property type="term" value="P:phosphoenolpyruvate-dependent sugar phosphotransferase system"/>
    <property type="evidence" value="ECO:0007669"/>
    <property type="project" value="UniProtKB-KW"/>
</dbReference>
<evidence type="ECO:0000313" key="10">
    <source>
        <dbReference type="EMBL" id="QOG27943.1"/>
    </source>
</evidence>
<evidence type="ECO:0000256" key="4">
    <source>
        <dbReference type="ARBA" id="ARBA00022597"/>
    </source>
</evidence>
<evidence type="ECO:0000256" key="5">
    <source>
        <dbReference type="ARBA" id="ARBA00022679"/>
    </source>
</evidence>
<gene>
    <name evidence="10" type="ORF">EGM181_12055</name>
    <name evidence="9" type="ORF">QRX88_03445</name>
</gene>
<evidence type="ECO:0000256" key="1">
    <source>
        <dbReference type="ARBA" id="ARBA00004496"/>
    </source>
</evidence>
<dbReference type="PROSITE" id="PS51096">
    <property type="entry name" value="PTS_EIIA_TYPE_4"/>
    <property type="match status" value="1"/>
</dbReference>
<dbReference type="EMBL" id="JASUBT010000002">
    <property type="protein sequence ID" value="MDL4934773.1"/>
    <property type="molecule type" value="Genomic_DNA"/>
</dbReference>
<dbReference type="PANTHER" id="PTHR33799:SF1">
    <property type="entry name" value="PTS SYSTEM MANNOSE-SPECIFIC EIIAB COMPONENT-RELATED"/>
    <property type="match status" value="1"/>
</dbReference>
<dbReference type="AlphaFoldDB" id="A0A2A4DDN7"/>
<evidence type="ECO:0000259" key="8">
    <source>
        <dbReference type="PROSITE" id="PS51096"/>
    </source>
</evidence>
<dbReference type="InterPro" id="IPR051471">
    <property type="entry name" value="Bacterial_PTS_sugar_comp"/>
</dbReference>
<feature type="domain" description="PTS EIIA type-4" evidence="8">
    <location>
        <begin position="1"/>
        <end position="126"/>
    </location>
</feature>
<dbReference type="SUPFAM" id="SSF53062">
    <property type="entry name" value="PTS system fructose IIA component-like"/>
    <property type="match status" value="1"/>
</dbReference>
<proteinExistence type="predicted"/>
<dbReference type="CDD" id="cd00006">
    <property type="entry name" value="PTS_IIA_man"/>
    <property type="match status" value="1"/>
</dbReference>
<keyword evidence="5" id="KW-0808">Transferase</keyword>
<keyword evidence="4" id="KW-0762">Sugar transport</keyword>
<name>A0A2A4DDN7_ENTGA</name>
<dbReference type="InterPro" id="IPR036662">
    <property type="entry name" value="PTS_EIIA_man-typ_sf"/>
</dbReference>
<evidence type="ECO:0000256" key="3">
    <source>
        <dbReference type="ARBA" id="ARBA00022490"/>
    </source>
</evidence>